<reference evidence="5 6" key="1">
    <citation type="submission" date="2019-08" db="EMBL/GenBank/DDBJ databases">
        <title>Genome sequence of Gillisia hiemivivida IC154 (type strain).</title>
        <authorList>
            <person name="Bowman J.P."/>
        </authorList>
    </citation>
    <scope>NUCLEOTIDE SEQUENCE [LARGE SCALE GENOMIC DNA]</scope>
    <source>
        <strain evidence="5 6">IC154</strain>
    </source>
</reference>
<dbReference type="EMBL" id="VORY01000002">
    <property type="protein sequence ID" value="TXD95146.1"/>
    <property type="molecule type" value="Genomic_DNA"/>
</dbReference>
<sequence length="179" mass="20705">MSFVSKFIYFKVFKWGIQGAFDSNIKKCVFVVAPHTSWWDFSLGVLTRNILDIEINFVGKKELFKPPFGWYFKWMGGAPVDRVSKEKKVEAIAAIFESKKIFRLALSPEGTRQKSERWRTGFYYIAEAANVPIIMVAFDYGKKLTIFSKPFYTTGDIEKDLLKIKSFYGGVQGKFPEQF</sequence>
<gene>
    <name evidence="5" type="ORF">ES724_03060</name>
</gene>
<accession>A0A5C6ZYE5</accession>
<dbReference type="GO" id="GO:0003841">
    <property type="term" value="F:1-acylglycerol-3-phosphate O-acyltransferase activity"/>
    <property type="evidence" value="ECO:0007669"/>
    <property type="project" value="TreeGrafter"/>
</dbReference>
<evidence type="ECO:0000256" key="2">
    <source>
        <dbReference type="ARBA" id="ARBA00022679"/>
    </source>
</evidence>
<evidence type="ECO:0000259" key="4">
    <source>
        <dbReference type="SMART" id="SM00563"/>
    </source>
</evidence>
<keyword evidence="3 5" id="KW-0012">Acyltransferase</keyword>
<comment type="pathway">
    <text evidence="1">Lipid metabolism.</text>
</comment>
<proteinExistence type="predicted"/>
<dbReference type="AlphaFoldDB" id="A0A5C6ZYE5"/>
<feature type="domain" description="Phospholipid/glycerol acyltransferase" evidence="4">
    <location>
        <begin position="29"/>
        <end position="141"/>
    </location>
</feature>
<evidence type="ECO:0000256" key="3">
    <source>
        <dbReference type="ARBA" id="ARBA00023315"/>
    </source>
</evidence>
<dbReference type="InterPro" id="IPR002123">
    <property type="entry name" value="Plipid/glycerol_acylTrfase"/>
</dbReference>
<keyword evidence="2 5" id="KW-0808">Transferase</keyword>
<dbReference type="PANTHER" id="PTHR10434">
    <property type="entry name" value="1-ACYL-SN-GLYCEROL-3-PHOSPHATE ACYLTRANSFERASE"/>
    <property type="match status" value="1"/>
</dbReference>
<organism evidence="5 6">
    <name type="scientific">Gillisia hiemivivida</name>
    <dbReference type="NCBI Taxonomy" id="291190"/>
    <lineage>
        <taxon>Bacteria</taxon>
        <taxon>Pseudomonadati</taxon>
        <taxon>Bacteroidota</taxon>
        <taxon>Flavobacteriia</taxon>
        <taxon>Flavobacteriales</taxon>
        <taxon>Flavobacteriaceae</taxon>
        <taxon>Gillisia</taxon>
    </lineage>
</organism>
<dbReference type="Pfam" id="PF01553">
    <property type="entry name" value="Acyltransferase"/>
    <property type="match status" value="1"/>
</dbReference>
<protein>
    <submittedName>
        <fullName evidence="5">Acyltransferase</fullName>
    </submittedName>
</protein>
<comment type="caution">
    <text evidence="5">The sequence shown here is derived from an EMBL/GenBank/DDBJ whole genome shotgun (WGS) entry which is preliminary data.</text>
</comment>
<dbReference type="SMART" id="SM00563">
    <property type="entry name" value="PlsC"/>
    <property type="match status" value="1"/>
</dbReference>
<evidence type="ECO:0000256" key="1">
    <source>
        <dbReference type="ARBA" id="ARBA00005189"/>
    </source>
</evidence>
<dbReference type="PANTHER" id="PTHR10434:SF9">
    <property type="entry name" value="PHOSPHOLIPID_GLYCEROL ACYLTRANSFERASE DOMAIN-CONTAINING PROTEIN"/>
    <property type="match status" value="1"/>
</dbReference>
<dbReference type="RefSeq" id="WP_146929417.1">
    <property type="nucleotide sequence ID" value="NZ_CBCSHZ010000001.1"/>
</dbReference>
<evidence type="ECO:0000313" key="5">
    <source>
        <dbReference type="EMBL" id="TXD95146.1"/>
    </source>
</evidence>
<dbReference type="OrthoDB" id="9796839at2"/>
<dbReference type="SUPFAM" id="SSF69593">
    <property type="entry name" value="Glycerol-3-phosphate (1)-acyltransferase"/>
    <property type="match status" value="1"/>
</dbReference>
<dbReference type="GO" id="GO:0006654">
    <property type="term" value="P:phosphatidic acid biosynthetic process"/>
    <property type="evidence" value="ECO:0007669"/>
    <property type="project" value="TreeGrafter"/>
</dbReference>
<evidence type="ECO:0000313" key="6">
    <source>
        <dbReference type="Proteomes" id="UP000321367"/>
    </source>
</evidence>
<dbReference type="Proteomes" id="UP000321367">
    <property type="component" value="Unassembled WGS sequence"/>
</dbReference>
<name>A0A5C6ZYE5_9FLAO</name>
<keyword evidence="6" id="KW-1185">Reference proteome</keyword>